<comment type="similarity">
    <text evidence="1">Belongs to the 'phage' integrase family.</text>
</comment>
<evidence type="ECO:0000256" key="3">
    <source>
        <dbReference type="ARBA" id="ARBA00023125"/>
    </source>
</evidence>
<dbReference type="Pfam" id="PF22022">
    <property type="entry name" value="Phage_int_M"/>
    <property type="match status" value="1"/>
</dbReference>
<dbReference type="Gene3D" id="1.10.150.130">
    <property type="match status" value="1"/>
</dbReference>
<organism evidence="6 7">
    <name type="scientific">Mesorhizobium denitrificans</name>
    <dbReference type="NCBI Taxonomy" id="2294114"/>
    <lineage>
        <taxon>Bacteria</taxon>
        <taxon>Pseudomonadati</taxon>
        <taxon>Pseudomonadota</taxon>
        <taxon>Alphaproteobacteria</taxon>
        <taxon>Hyphomicrobiales</taxon>
        <taxon>Phyllobacteriaceae</taxon>
        <taxon>Mesorhizobium</taxon>
    </lineage>
</organism>
<dbReference type="Pfam" id="PF00589">
    <property type="entry name" value="Phage_integrase"/>
    <property type="match status" value="1"/>
</dbReference>
<dbReference type="PROSITE" id="PS51898">
    <property type="entry name" value="TYR_RECOMBINASE"/>
    <property type="match status" value="1"/>
</dbReference>
<evidence type="ECO:0000256" key="1">
    <source>
        <dbReference type="ARBA" id="ARBA00008857"/>
    </source>
</evidence>
<dbReference type="Pfam" id="PF13356">
    <property type="entry name" value="Arm-DNA-bind_3"/>
    <property type="match status" value="1"/>
</dbReference>
<evidence type="ECO:0000313" key="6">
    <source>
        <dbReference type="EMBL" id="RFC68101.1"/>
    </source>
</evidence>
<dbReference type="InterPro" id="IPR010998">
    <property type="entry name" value="Integrase_recombinase_N"/>
</dbReference>
<keyword evidence="3" id="KW-0238">DNA-binding</keyword>
<evidence type="ECO:0000313" key="7">
    <source>
        <dbReference type="Proteomes" id="UP000262379"/>
    </source>
</evidence>
<dbReference type="InterPro" id="IPR053876">
    <property type="entry name" value="Phage_int_M"/>
</dbReference>
<evidence type="ECO:0000259" key="5">
    <source>
        <dbReference type="PROSITE" id="PS51898"/>
    </source>
</evidence>
<dbReference type="Gene3D" id="3.30.160.390">
    <property type="entry name" value="Integrase, DNA-binding domain"/>
    <property type="match status" value="1"/>
</dbReference>
<dbReference type="EMBL" id="QURN01000005">
    <property type="protein sequence ID" value="RFC68101.1"/>
    <property type="molecule type" value="Genomic_DNA"/>
</dbReference>
<dbReference type="GO" id="GO:0003677">
    <property type="term" value="F:DNA binding"/>
    <property type="evidence" value="ECO:0007669"/>
    <property type="project" value="UniProtKB-KW"/>
</dbReference>
<dbReference type="SUPFAM" id="SSF56349">
    <property type="entry name" value="DNA breaking-rejoining enzymes"/>
    <property type="match status" value="1"/>
</dbReference>
<dbReference type="InterPro" id="IPR011010">
    <property type="entry name" value="DNA_brk_join_enz"/>
</dbReference>
<dbReference type="PANTHER" id="PTHR30629">
    <property type="entry name" value="PROPHAGE INTEGRASE"/>
    <property type="match status" value="1"/>
</dbReference>
<feature type="domain" description="Tyr recombinase" evidence="5">
    <location>
        <begin position="217"/>
        <end position="376"/>
    </location>
</feature>
<dbReference type="InterPro" id="IPR050808">
    <property type="entry name" value="Phage_Integrase"/>
</dbReference>
<dbReference type="RefSeq" id="WP_116623243.1">
    <property type="nucleotide sequence ID" value="NZ_QURN01000005.1"/>
</dbReference>
<dbReference type="InterPro" id="IPR013762">
    <property type="entry name" value="Integrase-like_cat_sf"/>
</dbReference>
<dbReference type="Gene3D" id="1.10.443.10">
    <property type="entry name" value="Intergrase catalytic core"/>
    <property type="match status" value="1"/>
</dbReference>
<dbReference type="PANTHER" id="PTHR30629:SF2">
    <property type="entry name" value="PROPHAGE INTEGRASE INTS-RELATED"/>
    <property type="match status" value="1"/>
</dbReference>
<keyword evidence="7" id="KW-1185">Reference proteome</keyword>
<dbReference type="Proteomes" id="UP000262379">
    <property type="component" value="Unassembled WGS sequence"/>
</dbReference>
<proteinExistence type="inferred from homology"/>
<dbReference type="InterPro" id="IPR038488">
    <property type="entry name" value="Integrase_DNA-bd_sf"/>
</dbReference>
<dbReference type="CDD" id="cd00801">
    <property type="entry name" value="INT_P4_C"/>
    <property type="match status" value="1"/>
</dbReference>
<keyword evidence="4" id="KW-0233">DNA recombination</keyword>
<protein>
    <submittedName>
        <fullName evidence="6">Site-specific integrase</fullName>
    </submittedName>
</protein>
<dbReference type="InterPro" id="IPR025166">
    <property type="entry name" value="Integrase_DNA_bind_dom"/>
</dbReference>
<gene>
    <name evidence="6" type="ORF">DY251_07410</name>
</gene>
<comment type="caution">
    <text evidence="6">The sequence shown here is derived from an EMBL/GenBank/DDBJ whole genome shotgun (WGS) entry which is preliminary data.</text>
</comment>
<dbReference type="GO" id="GO:0015074">
    <property type="term" value="P:DNA integration"/>
    <property type="evidence" value="ECO:0007669"/>
    <property type="project" value="UniProtKB-KW"/>
</dbReference>
<evidence type="ECO:0000256" key="4">
    <source>
        <dbReference type="ARBA" id="ARBA00023172"/>
    </source>
</evidence>
<dbReference type="AlphaFoldDB" id="A0A371XFV9"/>
<reference evidence="7" key="1">
    <citation type="submission" date="2018-08" db="EMBL/GenBank/DDBJ databases">
        <authorList>
            <person name="Im W.T."/>
        </authorList>
    </citation>
    <scope>NUCLEOTIDE SEQUENCE [LARGE SCALE GENOMIC DNA]</scope>
    <source>
        <strain evidence="7">LA-28</strain>
    </source>
</reference>
<sequence length="388" mass="43995">MAKKLNDRQLMLKKKPGRYLAGDNLYLVVGKGNARSWAFIYTSPVTGKRREFGLGSEKGMTLAAARDEADELRPKIRKGFDPIEDKKSTKSQAKAGAKAITFGEYVDDWIKALETRKEKPLRPGTIRNMRGAMKNLSEAFTTKKIADISGEDVIAELKPIWARTPNVGVLVQNIMERVFDVARVEKKREGENPARWKANLKTLDHLFLKPDPHDPDKHHPAMPYKDISAWFAGNECDLLKFLVLTAARSTEARLAQWSELDLDQKIWTIPAARMKSKRQHKVPLTDAAVSIIERQTRTRSPFIFNGGKFAQAHLVKKIGVPGVTVHGFRSAFRDWALEQSDHSREIIEMSLAHAVGNKTERAYRRGDAIDKRRVLLQDWEKFVTSKVT</sequence>
<keyword evidence="2" id="KW-0229">DNA integration</keyword>
<dbReference type="InterPro" id="IPR002104">
    <property type="entry name" value="Integrase_catalytic"/>
</dbReference>
<accession>A0A371XFV9</accession>
<dbReference type="GO" id="GO:0006310">
    <property type="term" value="P:DNA recombination"/>
    <property type="evidence" value="ECO:0007669"/>
    <property type="project" value="UniProtKB-KW"/>
</dbReference>
<evidence type="ECO:0000256" key="2">
    <source>
        <dbReference type="ARBA" id="ARBA00022908"/>
    </source>
</evidence>
<name>A0A371XFV9_9HYPH</name>